<protein>
    <submittedName>
        <fullName evidence="2">Uncharacterized protein</fullName>
    </submittedName>
</protein>
<dbReference type="Proteomes" id="UP001157418">
    <property type="component" value="Unassembled WGS sequence"/>
</dbReference>
<reference evidence="2 3" key="1">
    <citation type="submission" date="2022-01" db="EMBL/GenBank/DDBJ databases">
        <authorList>
            <person name="Xiong W."/>
            <person name="Schranz E."/>
        </authorList>
    </citation>
    <scope>NUCLEOTIDE SEQUENCE [LARGE SCALE GENOMIC DNA]</scope>
</reference>
<organism evidence="2 3">
    <name type="scientific">Lactuca virosa</name>
    <dbReference type="NCBI Taxonomy" id="75947"/>
    <lineage>
        <taxon>Eukaryota</taxon>
        <taxon>Viridiplantae</taxon>
        <taxon>Streptophyta</taxon>
        <taxon>Embryophyta</taxon>
        <taxon>Tracheophyta</taxon>
        <taxon>Spermatophyta</taxon>
        <taxon>Magnoliopsida</taxon>
        <taxon>eudicotyledons</taxon>
        <taxon>Gunneridae</taxon>
        <taxon>Pentapetalae</taxon>
        <taxon>asterids</taxon>
        <taxon>campanulids</taxon>
        <taxon>Asterales</taxon>
        <taxon>Asteraceae</taxon>
        <taxon>Cichorioideae</taxon>
        <taxon>Cichorieae</taxon>
        <taxon>Lactucinae</taxon>
        <taxon>Lactuca</taxon>
    </lineage>
</organism>
<proteinExistence type="predicted"/>
<accession>A0AAU9MR18</accession>
<keyword evidence="1" id="KW-1133">Transmembrane helix</keyword>
<evidence type="ECO:0000313" key="2">
    <source>
        <dbReference type="EMBL" id="CAH1429486.1"/>
    </source>
</evidence>
<feature type="transmembrane region" description="Helical" evidence="1">
    <location>
        <begin position="44"/>
        <end position="66"/>
    </location>
</feature>
<dbReference type="AlphaFoldDB" id="A0AAU9MR18"/>
<gene>
    <name evidence="2" type="ORF">LVIROSA_LOCUS16343</name>
</gene>
<keyword evidence="3" id="KW-1185">Reference proteome</keyword>
<evidence type="ECO:0000313" key="3">
    <source>
        <dbReference type="Proteomes" id="UP001157418"/>
    </source>
</evidence>
<evidence type="ECO:0000256" key="1">
    <source>
        <dbReference type="SAM" id="Phobius"/>
    </source>
</evidence>
<sequence length="67" mass="7478">MPWMKEDYAQSGYQIKSINCHLSPLNKNLKLPESPTQLGRAFSLHSPTAIICLFTLSVLVILGFVIC</sequence>
<dbReference type="EMBL" id="CAKMRJ010002820">
    <property type="protein sequence ID" value="CAH1429486.1"/>
    <property type="molecule type" value="Genomic_DNA"/>
</dbReference>
<keyword evidence="1" id="KW-0812">Transmembrane</keyword>
<keyword evidence="1" id="KW-0472">Membrane</keyword>
<name>A0AAU9MR18_9ASTR</name>
<comment type="caution">
    <text evidence="2">The sequence shown here is derived from an EMBL/GenBank/DDBJ whole genome shotgun (WGS) entry which is preliminary data.</text>
</comment>